<protein>
    <recommendedName>
        <fullName evidence="11">Accessory gene regulator B</fullName>
    </recommendedName>
</protein>
<feature type="transmembrane region" description="Helical" evidence="8">
    <location>
        <begin position="41"/>
        <end position="66"/>
    </location>
</feature>
<dbReference type="RefSeq" id="WP_154516662.1">
    <property type="nucleotide sequence ID" value="NZ_VUMT01000002.1"/>
</dbReference>
<keyword evidence="5" id="KW-0378">Hydrolase</keyword>
<keyword evidence="6 8" id="KW-1133">Transmembrane helix</keyword>
<dbReference type="EMBL" id="VUMT01000002">
    <property type="protein sequence ID" value="MSS62721.1"/>
    <property type="molecule type" value="Genomic_DNA"/>
</dbReference>
<evidence type="ECO:0008006" key="11">
    <source>
        <dbReference type="Google" id="ProtNLM"/>
    </source>
</evidence>
<dbReference type="SMART" id="SM00793">
    <property type="entry name" value="AgrB"/>
    <property type="match status" value="1"/>
</dbReference>
<keyword evidence="10" id="KW-1185">Reference proteome</keyword>
<dbReference type="GO" id="GO:0009372">
    <property type="term" value="P:quorum sensing"/>
    <property type="evidence" value="ECO:0007669"/>
    <property type="project" value="UniProtKB-KW"/>
</dbReference>
<dbReference type="GO" id="GO:0008233">
    <property type="term" value="F:peptidase activity"/>
    <property type="evidence" value="ECO:0007669"/>
    <property type="project" value="UniProtKB-KW"/>
</dbReference>
<evidence type="ECO:0000313" key="10">
    <source>
        <dbReference type="Proteomes" id="UP000482209"/>
    </source>
</evidence>
<dbReference type="AlphaFoldDB" id="A0A6L5XWC9"/>
<evidence type="ECO:0000256" key="4">
    <source>
        <dbReference type="ARBA" id="ARBA00022692"/>
    </source>
</evidence>
<organism evidence="9 10">
    <name type="scientific">Velocimicrobium porci</name>
    <dbReference type="NCBI Taxonomy" id="2606634"/>
    <lineage>
        <taxon>Bacteria</taxon>
        <taxon>Bacillati</taxon>
        <taxon>Bacillota</taxon>
        <taxon>Clostridia</taxon>
        <taxon>Lachnospirales</taxon>
        <taxon>Lachnospiraceae</taxon>
        <taxon>Velocimicrobium</taxon>
    </lineage>
</organism>
<dbReference type="Pfam" id="PF04647">
    <property type="entry name" value="AgrB"/>
    <property type="match status" value="1"/>
</dbReference>
<accession>A0A6L5XWC9</accession>
<comment type="caution">
    <text evidence="9">The sequence shown here is derived from an EMBL/GenBank/DDBJ whole genome shotgun (WGS) entry which is preliminary data.</text>
</comment>
<reference evidence="9 10" key="1">
    <citation type="submission" date="2019-08" db="EMBL/GenBank/DDBJ databases">
        <title>In-depth cultivation of the pig gut microbiome towards novel bacterial diversity and tailored functional studies.</title>
        <authorList>
            <person name="Wylensek D."/>
            <person name="Hitch T.C.A."/>
            <person name="Clavel T."/>
        </authorList>
    </citation>
    <scope>NUCLEOTIDE SEQUENCE [LARGE SCALE GENOMIC DNA]</scope>
    <source>
        <strain evidence="9 10">WCA-693-APC-MOT-I</strain>
    </source>
</reference>
<evidence type="ECO:0000256" key="5">
    <source>
        <dbReference type="ARBA" id="ARBA00022801"/>
    </source>
</evidence>
<evidence type="ECO:0000256" key="7">
    <source>
        <dbReference type="ARBA" id="ARBA00023136"/>
    </source>
</evidence>
<evidence type="ECO:0000313" key="9">
    <source>
        <dbReference type="EMBL" id="MSS62721.1"/>
    </source>
</evidence>
<sequence length="193" mass="22611">MEKMAKWLTYYIAQKTCLDKEEKEVYCYGFQVGLEVILNTVISIFLSIYIGMLWQCILFFMFFIPLRSYAGGIHARRYLNCLLASCLSLTVILVMVKYITIPWKLSTMISCVCWGILWFLSPVEGENRTLNIEEKVCYRKKVRWYISILIVLEVSFILYQGNKIVMLITLASVEACFSQILELLRKNNLHKKI</sequence>
<evidence type="ECO:0000256" key="1">
    <source>
        <dbReference type="ARBA" id="ARBA00022475"/>
    </source>
</evidence>
<feature type="transmembrane region" description="Helical" evidence="8">
    <location>
        <begin position="78"/>
        <end position="99"/>
    </location>
</feature>
<feature type="transmembrane region" description="Helical" evidence="8">
    <location>
        <begin position="142"/>
        <end position="159"/>
    </location>
</feature>
<proteinExistence type="predicted"/>
<keyword evidence="3" id="KW-0645">Protease</keyword>
<evidence type="ECO:0000256" key="2">
    <source>
        <dbReference type="ARBA" id="ARBA00022654"/>
    </source>
</evidence>
<dbReference type="InterPro" id="IPR006741">
    <property type="entry name" value="AgrB"/>
</dbReference>
<dbReference type="GO" id="GO:0006508">
    <property type="term" value="P:proteolysis"/>
    <property type="evidence" value="ECO:0007669"/>
    <property type="project" value="UniProtKB-KW"/>
</dbReference>
<evidence type="ECO:0000256" key="3">
    <source>
        <dbReference type="ARBA" id="ARBA00022670"/>
    </source>
</evidence>
<keyword evidence="2" id="KW-0673">Quorum sensing</keyword>
<keyword evidence="4 8" id="KW-0812">Transmembrane</keyword>
<gene>
    <name evidence="9" type="ORF">FYJ58_02295</name>
</gene>
<name>A0A6L5XWC9_9FIRM</name>
<dbReference type="GO" id="GO:0016020">
    <property type="term" value="C:membrane"/>
    <property type="evidence" value="ECO:0007669"/>
    <property type="project" value="InterPro"/>
</dbReference>
<keyword evidence="1" id="KW-1003">Cell membrane</keyword>
<feature type="transmembrane region" description="Helical" evidence="8">
    <location>
        <begin position="105"/>
        <end position="121"/>
    </location>
</feature>
<keyword evidence="7 8" id="KW-0472">Membrane</keyword>
<dbReference type="Proteomes" id="UP000482209">
    <property type="component" value="Unassembled WGS sequence"/>
</dbReference>
<evidence type="ECO:0000256" key="6">
    <source>
        <dbReference type="ARBA" id="ARBA00022989"/>
    </source>
</evidence>
<feature type="transmembrane region" description="Helical" evidence="8">
    <location>
        <begin position="165"/>
        <end position="184"/>
    </location>
</feature>
<evidence type="ECO:0000256" key="8">
    <source>
        <dbReference type="SAM" id="Phobius"/>
    </source>
</evidence>